<dbReference type="Proteomes" id="UP001596516">
    <property type="component" value="Unassembled WGS sequence"/>
</dbReference>
<feature type="chain" id="PRO_5046125488" evidence="1">
    <location>
        <begin position="22"/>
        <end position="322"/>
    </location>
</feature>
<organism evidence="2 3">
    <name type="scientific">Plastorhodobacter daqingensis</name>
    <dbReference type="NCBI Taxonomy" id="1387281"/>
    <lineage>
        <taxon>Bacteria</taxon>
        <taxon>Pseudomonadati</taxon>
        <taxon>Pseudomonadota</taxon>
        <taxon>Alphaproteobacteria</taxon>
        <taxon>Rhodobacterales</taxon>
        <taxon>Paracoccaceae</taxon>
        <taxon>Plastorhodobacter</taxon>
    </lineage>
</organism>
<protein>
    <submittedName>
        <fullName evidence="2">Uncharacterized protein</fullName>
    </submittedName>
</protein>
<accession>A0ABW2UGC4</accession>
<comment type="caution">
    <text evidence="2">The sequence shown here is derived from an EMBL/GenBank/DDBJ whole genome shotgun (WGS) entry which is preliminary data.</text>
</comment>
<evidence type="ECO:0000313" key="3">
    <source>
        <dbReference type="Proteomes" id="UP001596516"/>
    </source>
</evidence>
<keyword evidence="3" id="KW-1185">Reference proteome</keyword>
<feature type="signal peptide" evidence="1">
    <location>
        <begin position="1"/>
        <end position="21"/>
    </location>
</feature>
<reference evidence="3" key="1">
    <citation type="journal article" date="2019" name="Int. J. Syst. Evol. Microbiol.">
        <title>The Global Catalogue of Microorganisms (GCM) 10K type strain sequencing project: providing services to taxonomists for standard genome sequencing and annotation.</title>
        <authorList>
            <consortium name="The Broad Institute Genomics Platform"/>
            <consortium name="The Broad Institute Genome Sequencing Center for Infectious Disease"/>
            <person name="Wu L."/>
            <person name="Ma J."/>
        </authorList>
    </citation>
    <scope>NUCLEOTIDE SEQUENCE [LARGE SCALE GENOMIC DNA]</scope>
    <source>
        <strain evidence="3">CGMCC 1.12750</strain>
    </source>
</reference>
<gene>
    <name evidence="2" type="ORF">ACFQXB_05875</name>
</gene>
<dbReference type="RefSeq" id="WP_377400530.1">
    <property type="nucleotide sequence ID" value="NZ_JBHTFQ010000002.1"/>
</dbReference>
<evidence type="ECO:0000256" key="1">
    <source>
        <dbReference type="SAM" id="SignalP"/>
    </source>
</evidence>
<keyword evidence="1" id="KW-0732">Signal</keyword>
<evidence type="ECO:0000313" key="2">
    <source>
        <dbReference type="EMBL" id="MFC7703716.1"/>
    </source>
</evidence>
<sequence length="322" mass="34231">MIRLAGLALVLLMLTLRPLWAQPEPLPGQDDPAFTAALDDWLADDEAAALPAFAELAQQDNGAARLLLALIDKSPELQGPWLSSRTRADRIALMRAPGGMSGQSWIHPLAETSPLAAAWQSLWNVDAPLSLITDFAAMGEDRAARAAVAVLAARERRGFAALDGSPGYPDGLRYFIWREWVNEPGHLARLTDAVLSLAPGDPQRVMMGETVAPEAYGDWLMSAPEAGAVAGFCAARCPQTARACALAAAEALGDPLLVMIQGSPAETLIPSPEFTESPRGQAALLRRVLLGASTRMRPAMLSRAATRDSCFADALAAEAARY</sequence>
<dbReference type="EMBL" id="JBHTFQ010000002">
    <property type="protein sequence ID" value="MFC7703716.1"/>
    <property type="molecule type" value="Genomic_DNA"/>
</dbReference>
<name>A0ABW2UGC4_9RHOB</name>
<proteinExistence type="predicted"/>